<dbReference type="Gene3D" id="2.60.120.260">
    <property type="entry name" value="Galactose-binding domain-like"/>
    <property type="match status" value="1"/>
</dbReference>
<feature type="non-terminal residue" evidence="8">
    <location>
        <position position="1"/>
    </location>
</feature>
<keyword evidence="3" id="KW-0132">Cell division</keyword>
<evidence type="ECO:0000256" key="6">
    <source>
        <dbReference type="ARBA" id="ARBA00023306"/>
    </source>
</evidence>
<keyword evidence="9" id="KW-1185">Reference proteome</keyword>
<dbReference type="Pfam" id="PF03256">
    <property type="entry name" value="ANAPC10"/>
    <property type="match status" value="1"/>
</dbReference>
<accession>A0A0V0RL73</accession>
<dbReference type="PANTHER" id="PTHR12936:SF0">
    <property type="entry name" value="ANAPHASE-PROMOTING COMPLEX SUBUNIT 10"/>
    <property type="match status" value="1"/>
</dbReference>
<keyword evidence="5" id="KW-0833">Ubl conjugation pathway</keyword>
<dbReference type="OrthoDB" id="24948at2759"/>
<dbReference type="SUPFAM" id="SSF49785">
    <property type="entry name" value="Galactose-binding domain-like"/>
    <property type="match status" value="1"/>
</dbReference>
<dbReference type="Proteomes" id="UP000054630">
    <property type="component" value="Unassembled WGS sequence"/>
</dbReference>
<evidence type="ECO:0000256" key="4">
    <source>
        <dbReference type="ARBA" id="ARBA00022776"/>
    </source>
</evidence>
<keyword evidence="6" id="KW-0131">Cell cycle</keyword>
<organism evidence="8 9">
    <name type="scientific">Trichinella nelsoni</name>
    <dbReference type="NCBI Taxonomy" id="6336"/>
    <lineage>
        <taxon>Eukaryota</taxon>
        <taxon>Metazoa</taxon>
        <taxon>Ecdysozoa</taxon>
        <taxon>Nematoda</taxon>
        <taxon>Enoplea</taxon>
        <taxon>Dorylaimia</taxon>
        <taxon>Trichinellida</taxon>
        <taxon>Trichinellidae</taxon>
        <taxon>Trichinella</taxon>
    </lineage>
</organism>
<evidence type="ECO:0000313" key="9">
    <source>
        <dbReference type="Proteomes" id="UP000054630"/>
    </source>
</evidence>
<gene>
    <name evidence="8" type="primary">ANAPC10</name>
    <name evidence="8" type="ORF">T07_13978</name>
</gene>
<sequence>LHLNMSEIHLRENVVNGNVESNRSPRIRREVKIRCTDRLPALLLTGKEYQDISDEAAWVVSSYKQGYGIMELRSPSFETYWQTSGTQPHLLTLYFRRLSLVSHLCIYLNAPVDDSYTPKKLSIRRGTQLCDLVENRIVHLEDQKGWAVIPLAVPKRNFISAFIIQIAILENNLNGRDSCIRQLRIFGPKDERKSEIDELNELLFSYYRNLCSFR</sequence>
<evidence type="ECO:0000259" key="7">
    <source>
        <dbReference type="PROSITE" id="PS51284"/>
    </source>
</evidence>
<dbReference type="EMBL" id="JYDL01000137">
    <property type="protein sequence ID" value="KRX15230.1"/>
    <property type="molecule type" value="Genomic_DNA"/>
</dbReference>
<name>A0A0V0RL73_9BILA</name>
<keyword evidence="4" id="KW-0498">Mitosis</keyword>
<dbReference type="PROSITE" id="PS51284">
    <property type="entry name" value="DOC"/>
    <property type="match status" value="1"/>
</dbReference>
<evidence type="ECO:0000256" key="3">
    <source>
        <dbReference type="ARBA" id="ARBA00022618"/>
    </source>
</evidence>
<evidence type="ECO:0000256" key="1">
    <source>
        <dbReference type="ARBA" id="ARBA00006762"/>
    </source>
</evidence>
<feature type="domain" description="DOC" evidence="7">
    <location>
        <begin position="28"/>
        <end position="212"/>
    </location>
</feature>
<dbReference type="InterPro" id="IPR008979">
    <property type="entry name" value="Galactose-bd-like_sf"/>
</dbReference>
<evidence type="ECO:0000256" key="5">
    <source>
        <dbReference type="ARBA" id="ARBA00022786"/>
    </source>
</evidence>
<evidence type="ECO:0000256" key="2">
    <source>
        <dbReference type="ARBA" id="ARBA00013927"/>
    </source>
</evidence>
<dbReference type="InterPro" id="IPR016901">
    <property type="entry name" value="APC10/Doc1"/>
</dbReference>
<proteinExistence type="inferred from homology"/>
<comment type="similarity">
    <text evidence="1">Belongs to the APC10 family.</text>
</comment>
<dbReference type="STRING" id="6336.A0A0V0RL73"/>
<dbReference type="GO" id="GO:0051301">
    <property type="term" value="P:cell division"/>
    <property type="evidence" value="ECO:0007669"/>
    <property type="project" value="UniProtKB-KW"/>
</dbReference>
<comment type="caution">
    <text evidence="8">The sequence shown here is derived from an EMBL/GenBank/DDBJ whole genome shotgun (WGS) entry which is preliminary data.</text>
</comment>
<dbReference type="InterPro" id="IPR004939">
    <property type="entry name" value="APC_su10/DOC_dom"/>
</dbReference>
<dbReference type="AlphaFoldDB" id="A0A0V0RL73"/>
<dbReference type="GO" id="GO:0005680">
    <property type="term" value="C:anaphase-promoting complex"/>
    <property type="evidence" value="ECO:0007669"/>
    <property type="project" value="InterPro"/>
</dbReference>
<dbReference type="GO" id="GO:0070979">
    <property type="term" value="P:protein K11-linked ubiquitination"/>
    <property type="evidence" value="ECO:0007669"/>
    <property type="project" value="TreeGrafter"/>
</dbReference>
<dbReference type="SMART" id="SM01337">
    <property type="entry name" value="APC10"/>
    <property type="match status" value="1"/>
</dbReference>
<protein>
    <recommendedName>
        <fullName evidence="2">Anaphase-promoting complex subunit 10</fullName>
    </recommendedName>
</protein>
<dbReference type="CDD" id="cd08366">
    <property type="entry name" value="APC10"/>
    <property type="match status" value="1"/>
</dbReference>
<dbReference type="PANTHER" id="PTHR12936">
    <property type="entry name" value="ANAPHASE-PROMOTING COMPLEX 10"/>
    <property type="match status" value="1"/>
</dbReference>
<evidence type="ECO:0000313" key="8">
    <source>
        <dbReference type="EMBL" id="KRX15230.1"/>
    </source>
</evidence>
<reference evidence="8 9" key="1">
    <citation type="submission" date="2015-01" db="EMBL/GenBank/DDBJ databases">
        <title>Evolution of Trichinella species and genotypes.</title>
        <authorList>
            <person name="Korhonen P.K."/>
            <person name="Edoardo P."/>
            <person name="Giuseppe L.R."/>
            <person name="Gasser R.B."/>
        </authorList>
    </citation>
    <scope>NUCLEOTIDE SEQUENCE [LARGE SCALE GENOMIC DNA]</scope>
    <source>
        <strain evidence="8">ISS37</strain>
    </source>
</reference>
<dbReference type="GO" id="GO:0031145">
    <property type="term" value="P:anaphase-promoting complex-dependent catabolic process"/>
    <property type="evidence" value="ECO:0007669"/>
    <property type="project" value="InterPro"/>
</dbReference>